<evidence type="ECO:0000256" key="1">
    <source>
        <dbReference type="SAM" id="MobiDB-lite"/>
    </source>
</evidence>
<protein>
    <submittedName>
        <fullName evidence="2">Uncharacterized protein</fullName>
    </submittedName>
</protein>
<comment type="caution">
    <text evidence="2">The sequence shown here is derived from an EMBL/GenBank/DDBJ whole genome shotgun (WGS) entry which is preliminary data.</text>
</comment>
<dbReference type="EMBL" id="JACJKS010000003">
    <property type="protein sequence ID" value="MBM6947568.1"/>
    <property type="molecule type" value="Genomic_DNA"/>
</dbReference>
<reference evidence="2" key="1">
    <citation type="submission" date="2020-08" db="EMBL/GenBank/DDBJ databases">
        <authorList>
            <person name="Cejkova D."/>
            <person name="Kubasova T."/>
            <person name="Jahodarova E."/>
            <person name="Rychlik I."/>
        </authorList>
    </citation>
    <scope>NUCLEOTIDE SEQUENCE</scope>
    <source>
        <strain evidence="2">An582</strain>
    </source>
</reference>
<sequence length="51" mass="6240">MRHGLREERTPESISMEEYLTRRQKMKEGQRKRSSRNKEKSPAWMWAGLYV</sequence>
<accession>A0A938X9U7</accession>
<dbReference type="Proteomes" id="UP000705508">
    <property type="component" value="Unassembled WGS sequence"/>
</dbReference>
<dbReference type="RefSeq" id="WP_204905784.1">
    <property type="nucleotide sequence ID" value="NZ_JACJKS010000003.1"/>
</dbReference>
<name>A0A938X9U7_9CLOT</name>
<dbReference type="AlphaFoldDB" id="A0A938X9U7"/>
<organism evidence="2 3">
    <name type="scientific">Mordavella massiliensis</name>
    <dbReference type="NCBI Taxonomy" id="1871024"/>
    <lineage>
        <taxon>Bacteria</taxon>
        <taxon>Bacillati</taxon>
        <taxon>Bacillota</taxon>
        <taxon>Clostridia</taxon>
        <taxon>Eubacteriales</taxon>
        <taxon>Clostridiaceae</taxon>
        <taxon>Mordavella</taxon>
    </lineage>
</organism>
<feature type="region of interest" description="Disordered" evidence="1">
    <location>
        <begin position="1"/>
        <end position="41"/>
    </location>
</feature>
<reference evidence="2" key="2">
    <citation type="journal article" date="2021" name="Sci. Rep.">
        <title>The distribution of antibiotic resistance genes in chicken gut microbiota commensals.</title>
        <authorList>
            <person name="Juricova H."/>
            <person name="Matiasovicova J."/>
            <person name="Kubasova T."/>
            <person name="Cejkova D."/>
            <person name="Rychlik I."/>
        </authorList>
    </citation>
    <scope>NUCLEOTIDE SEQUENCE</scope>
    <source>
        <strain evidence="2">An582</strain>
    </source>
</reference>
<evidence type="ECO:0000313" key="3">
    <source>
        <dbReference type="Proteomes" id="UP000705508"/>
    </source>
</evidence>
<proteinExistence type="predicted"/>
<gene>
    <name evidence="2" type="ORF">H6A20_02680</name>
</gene>
<evidence type="ECO:0000313" key="2">
    <source>
        <dbReference type="EMBL" id="MBM6947568.1"/>
    </source>
</evidence>
<feature type="compositionally biased region" description="Basic and acidic residues" evidence="1">
    <location>
        <begin position="1"/>
        <end position="11"/>
    </location>
</feature>
<feature type="compositionally biased region" description="Basic and acidic residues" evidence="1">
    <location>
        <begin position="26"/>
        <end position="41"/>
    </location>
</feature>